<dbReference type="GO" id="GO:0005829">
    <property type="term" value="C:cytosol"/>
    <property type="evidence" value="ECO:0007669"/>
    <property type="project" value="TreeGrafter"/>
</dbReference>
<dbReference type="AlphaFoldDB" id="A0A7I8VBN3"/>
<dbReference type="SUPFAM" id="SSF48403">
    <property type="entry name" value="Ankyrin repeat"/>
    <property type="match status" value="1"/>
</dbReference>
<dbReference type="SMART" id="SM00248">
    <property type="entry name" value="ANK"/>
    <property type="match status" value="6"/>
</dbReference>
<evidence type="ECO:0000256" key="3">
    <source>
        <dbReference type="PROSITE-ProRule" id="PRU00023"/>
    </source>
</evidence>
<dbReference type="PROSITE" id="PS50088">
    <property type="entry name" value="ANK_REPEAT"/>
    <property type="match status" value="3"/>
</dbReference>
<keyword evidence="5" id="KW-1185">Reference proteome</keyword>
<dbReference type="InterPro" id="IPR051070">
    <property type="entry name" value="NF-kappa-B_inhibitor"/>
</dbReference>
<evidence type="ECO:0000313" key="4">
    <source>
        <dbReference type="EMBL" id="CAD5113755.1"/>
    </source>
</evidence>
<dbReference type="GO" id="GO:0071356">
    <property type="term" value="P:cellular response to tumor necrosis factor"/>
    <property type="evidence" value="ECO:0007669"/>
    <property type="project" value="TreeGrafter"/>
</dbReference>
<sequence length="427" mass="47909">MLDSKNYLIKLTSVSYVITALNGEIVDRLEMDKHNVASAKISHSIGNDYEISSDSGIGLSSDSSYFCETQSSVKNIDKPWSCLSPKASHFNSSYFKSGFPGESKNMDIVGQPQTIKSQAEFKDDWRQVLVCYRKFERSCMKMWKTNAVDDMRKNSELEQFRNIIKQLNGNREAINRFLYSPDEDGDTKLHLSIIHKNVHLSVAMISYASEPKDFCISNNKMQTVLHLATLQNLPRLVRFLVINGSSVTARDSYGNTPLHLACKLGYLECCAALIKPLVLDEEKCMIFEEKPLQKIPQSPNIYNFNGQTCLHEAVNHLEIVSLLLTISSFEKSVNLHDMKSGKSLLHIAAEEGKAELLKTLLNHSIDLNCRTFSGYTPLQSALGRGCIDIVKILEQAKAVIEEISTDSDGDSDMEAIDEEMNELSITE</sequence>
<evidence type="ECO:0000256" key="1">
    <source>
        <dbReference type="ARBA" id="ARBA00022737"/>
    </source>
</evidence>
<comment type="caution">
    <text evidence="4">The sequence shown here is derived from an EMBL/GenBank/DDBJ whole genome shotgun (WGS) entry which is preliminary data.</text>
</comment>
<accession>A0A7I8VBN3</accession>
<keyword evidence="2 3" id="KW-0040">ANK repeat</keyword>
<dbReference type="PROSITE" id="PS50297">
    <property type="entry name" value="ANK_REP_REGION"/>
    <property type="match status" value="1"/>
</dbReference>
<dbReference type="EMBL" id="CAJFCJ010000004">
    <property type="protein sequence ID" value="CAD5113755.1"/>
    <property type="molecule type" value="Genomic_DNA"/>
</dbReference>
<dbReference type="Pfam" id="PF12796">
    <property type="entry name" value="Ank_2"/>
    <property type="match status" value="2"/>
</dbReference>
<dbReference type="PANTHER" id="PTHR46680:SF3">
    <property type="entry name" value="NF-KAPPA-B INHIBITOR CACTUS"/>
    <property type="match status" value="1"/>
</dbReference>
<name>A0A7I8VBN3_9ANNE</name>
<feature type="repeat" description="ANK" evidence="3">
    <location>
        <begin position="253"/>
        <end position="278"/>
    </location>
</feature>
<organism evidence="4 5">
    <name type="scientific">Dimorphilus gyrociliatus</name>
    <dbReference type="NCBI Taxonomy" id="2664684"/>
    <lineage>
        <taxon>Eukaryota</taxon>
        <taxon>Metazoa</taxon>
        <taxon>Spiralia</taxon>
        <taxon>Lophotrochozoa</taxon>
        <taxon>Annelida</taxon>
        <taxon>Polychaeta</taxon>
        <taxon>Polychaeta incertae sedis</taxon>
        <taxon>Dinophilidae</taxon>
        <taxon>Dimorphilus</taxon>
    </lineage>
</organism>
<feature type="repeat" description="ANK" evidence="3">
    <location>
        <begin position="220"/>
        <end position="252"/>
    </location>
</feature>
<dbReference type="InterPro" id="IPR002110">
    <property type="entry name" value="Ankyrin_rpt"/>
</dbReference>
<dbReference type="PANTHER" id="PTHR46680">
    <property type="entry name" value="NF-KAPPA-B INHIBITOR ALPHA"/>
    <property type="match status" value="1"/>
</dbReference>
<dbReference type="GO" id="GO:0051059">
    <property type="term" value="F:NF-kappaB binding"/>
    <property type="evidence" value="ECO:0007669"/>
    <property type="project" value="TreeGrafter"/>
</dbReference>
<evidence type="ECO:0000256" key="2">
    <source>
        <dbReference type="ARBA" id="ARBA00023043"/>
    </source>
</evidence>
<protein>
    <submittedName>
        <fullName evidence="4">DgyrCDS2921</fullName>
    </submittedName>
</protein>
<evidence type="ECO:0000313" key="5">
    <source>
        <dbReference type="Proteomes" id="UP000549394"/>
    </source>
</evidence>
<dbReference type="OrthoDB" id="20727at2759"/>
<reference evidence="4 5" key="1">
    <citation type="submission" date="2020-08" db="EMBL/GenBank/DDBJ databases">
        <authorList>
            <person name="Hejnol A."/>
        </authorList>
    </citation>
    <scope>NUCLEOTIDE SEQUENCE [LARGE SCALE GENOMIC DNA]</scope>
</reference>
<dbReference type="Proteomes" id="UP000549394">
    <property type="component" value="Unassembled WGS sequence"/>
</dbReference>
<feature type="repeat" description="ANK" evidence="3">
    <location>
        <begin position="340"/>
        <end position="372"/>
    </location>
</feature>
<gene>
    <name evidence="4" type="ORF">DGYR_LOCUS2692</name>
</gene>
<proteinExistence type="predicted"/>
<dbReference type="InterPro" id="IPR036770">
    <property type="entry name" value="Ankyrin_rpt-contain_sf"/>
</dbReference>
<dbReference type="Gene3D" id="1.25.40.20">
    <property type="entry name" value="Ankyrin repeat-containing domain"/>
    <property type="match status" value="1"/>
</dbReference>
<keyword evidence="1" id="KW-0677">Repeat</keyword>